<keyword evidence="5 7" id="KW-0456">Lyase</keyword>
<evidence type="ECO:0000256" key="1">
    <source>
        <dbReference type="ARBA" id="ARBA00002356"/>
    </source>
</evidence>
<dbReference type="NCBIfam" id="NF001273">
    <property type="entry name" value="PRK00230.1"/>
    <property type="match status" value="1"/>
</dbReference>
<evidence type="ECO:0000256" key="3">
    <source>
        <dbReference type="ARBA" id="ARBA00022793"/>
    </source>
</evidence>
<dbReference type="PROSITE" id="PS00156">
    <property type="entry name" value="OMPDECASE"/>
    <property type="match status" value="1"/>
</dbReference>
<feature type="binding site" evidence="7 9">
    <location>
        <position position="13"/>
    </location>
    <ligand>
        <name>substrate</name>
    </ligand>
</feature>
<dbReference type="GO" id="GO:0044205">
    <property type="term" value="P:'de novo' UMP biosynthetic process"/>
    <property type="evidence" value="ECO:0007669"/>
    <property type="project" value="UniProtKB-UniRule"/>
</dbReference>
<feature type="active site" description="For OMPdecase activity" evidence="8">
    <location>
        <position position="63"/>
    </location>
</feature>
<dbReference type="EC" id="4.1.1.23" evidence="7"/>
<feature type="binding site" evidence="7 9">
    <location>
        <position position="117"/>
    </location>
    <ligand>
        <name>substrate</name>
    </ligand>
</feature>
<evidence type="ECO:0000256" key="6">
    <source>
        <dbReference type="ARBA" id="ARBA00049157"/>
    </source>
</evidence>
<organism evidence="12 13">
    <name type="scientific">Solimonas marina</name>
    <dbReference type="NCBI Taxonomy" id="2714601"/>
    <lineage>
        <taxon>Bacteria</taxon>
        <taxon>Pseudomonadati</taxon>
        <taxon>Pseudomonadota</taxon>
        <taxon>Gammaproteobacteria</taxon>
        <taxon>Nevskiales</taxon>
        <taxon>Nevskiaceae</taxon>
        <taxon>Solimonas</taxon>
    </lineage>
</organism>
<feature type="binding site" evidence="7 9">
    <location>
        <position position="188"/>
    </location>
    <ligand>
        <name>substrate</name>
    </ligand>
</feature>
<feature type="binding site" evidence="7 9">
    <location>
        <position position="208"/>
    </location>
    <ligand>
        <name>substrate</name>
    </ligand>
</feature>
<dbReference type="SMART" id="SM00934">
    <property type="entry name" value="OMPdecase"/>
    <property type="match status" value="1"/>
</dbReference>
<dbReference type="EMBL" id="JAAVXB010000001">
    <property type="protein sequence ID" value="NKF21197.1"/>
    <property type="molecule type" value="Genomic_DNA"/>
</dbReference>
<keyword evidence="3 7" id="KW-0210">Decarboxylase</keyword>
<dbReference type="HAMAP" id="MF_01200_B">
    <property type="entry name" value="OMPdecase_type1_B"/>
    <property type="match status" value="1"/>
</dbReference>
<comment type="subunit">
    <text evidence="7">Homodimer.</text>
</comment>
<comment type="pathway">
    <text evidence="2 7 10">Pyrimidine metabolism; UMP biosynthesis via de novo pathway; UMP from orotate: step 2/2.</text>
</comment>
<comment type="caution">
    <text evidence="12">The sequence shown here is derived from an EMBL/GenBank/DDBJ whole genome shotgun (WGS) entry which is preliminary data.</text>
</comment>
<dbReference type="GO" id="GO:0005829">
    <property type="term" value="C:cytosol"/>
    <property type="evidence" value="ECO:0007669"/>
    <property type="project" value="TreeGrafter"/>
</dbReference>
<dbReference type="InterPro" id="IPR014732">
    <property type="entry name" value="OMPdecase"/>
</dbReference>
<dbReference type="InterPro" id="IPR018089">
    <property type="entry name" value="OMPdecase_AS"/>
</dbReference>
<dbReference type="Proteomes" id="UP000653472">
    <property type="component" value="Unassembled WGS sequence"/>
</dbReference>
<feature type="binding site" evidence="7">
    <location>
        <begin position="63"/>
        <end position="72"/>
    </location>
    <ligand>
        <name>substrate</name>
    </ligand>
</feature>
<protein>
    <recommendedName>
        <fullName evidence="7">Orotidine 5'-phosphate decarboxylase</fullName>
        <ecNumber evidence="7">4.1.1.23</ecNumber>
    </recommendedName>
    <alternativeName>
        <fullName evidence="7">OMP decarboxylase</fullName>
        <shortName evidence="7">OMPDCase</shortName>
        <shortName evidence="7">OMPdecase</shortName>
    </alternativeName>
</protein>
<feature type="active site" description="For OMPdecase activity" evidence="8">
    <location>
        <position position="68"/>
    </location>
</feature>
<dbReference type="RefSeq" id="WP_168146574.1">
    <property type="nucleotide sequence ID" value="NZ_JAAVXB010000001.1"/>
</dbReference>
<dbReference type="NCBIfam" id="TIGR01740">
    <property type="entry name" value="pyrF"/>
    <property type="match status" value="1"/>
</dbReference>
<evidence type="ECO:0000256" key="9">
    <source>
        <dbReference type="PIRSR" id="PIRSR614732-2"/>
    </source>
</evidence>
<dbReference type="InterPro" id="IPR011060">
    <property type="entry name" value="RibuloseP-bd_barrel"/>
</dbReference>
<evidence type="ECO:0000256" key="2">
    <source>
        <dbReference type="ARBA" id="ARBA00004861"/>
    </source>
</evidence>
<dbReference type="SUPFAM" id="SSF51366">
    <property type="entry name" value="Ribulose-phoshate binding barrel"/>
    <property type="match status" value="1"/>
</dbReference>
<evidence type="ECO:0000313" key="13">
    <source>
        <dbReference type="Proteomes" id="UP000653472"/>
    </source>
</evidence>
<feature type="active site" description="For OMPdecase activity" evidence="8">
    <location>
        <position position="65"/>
    </location>
</feature>
<feature type="domain" description="Orotidine 5'-phosphate decarboxylase" evidence="11">
    <location>
        <begin position="7"/>
        <end position="224"/>
    </location>
</feature>
<dbReference type="Gene3D" id="3.20.20.70">
    <property type="entry name" value="Aldolase class I"/>
    <property type="match status" value="1"/>
</dbReference>
<dbReference type="GO" id="GO:0006207">
    <property type="term" value="P:'de novo' pyrimidine nucleobase biosynthetic process"/>
    <property type="evidence" value="ECO:0007669"/>
    <property type="project" value="InterPro"/>
</dbReference>
<comment type="function">
    <text evidence="1 7">Catalyzes the decarboxylation of orotidine 5'-monophosphate (OMP) to uridine 5'-monophosphate (UMP).</text>
</comment>
<evidence type="ECO:0000259" key="11">
    <source>
        <dbReference type="SMART" id="SM00934"/>
    </source>
</evidence>
<gene>
    <name evidence="7 12" type="primary">pyrF</name>
    <name evidence="12" type="ORF">G7Y82_02630</name>
</gene>
<dbReference type="Pfam" id="PF00215">
    <property type="entry name" value="OMPdecase"/>
    <property type="match status" value="1"/>
</dbReference>
<keyword evidence="13" id="KW-1185">Reference proteome</keyword>
<evidence type="ECO:0000256" key="10">
    <source>
        <dbReference type="RuleBase" id="RU000512"/>
    </source>
</evidence>
<feature type="binding site" evidence="7 9">
    <location>
        <position position="35"/>
    </location>
    <ligand>
        <name>substrate</name>
    </ligand>
</feature>
<reference evidence="12" key="1">
    <citation type="submission" date="2020-03" db="EMBL/GenBank/DDBJ databases">
        <title>Solimonas marina sp. nov., isolated from deep seawater of the Pacific Ocean.</title>
        <authorList>
            <person name="Liu X."/>
            <person name="Lai Q."/>
            <person name="Sun F."/>
            <person name="Gai Y."/>
            <person name="Li G."/>
            <person name="Shao Z."/>
        </authorList>
    </citation>
    <scope>NUCLEOTIDE SEQUENCE</scope>
    <source>
        <strain evidence="12">C16B3</strain>
    </source>
</reference>
<sequence>MIAPQERLIAALDVPTAADARQLVATLGDAVHFYKIGLELLMAPGFFELLAALKAEQKKVFVDLKFFDIPETVARAVRNLSERGADFCTIHGNQSIMEAAAKAKSGHTKVLAVTALTSLDQGDLDDMGFACDVAELVLSRARRALAAGCDGVVSSGLEVEKLRLEAPRELICVTPGIRPVENRVEADQKRIMTPTAAIRAGADYLVIGRPIRDAADPRAMALKIQAEIADALGARA</sequence>
<feature type="binding site" evidence="7 9">
    <location>
        <position position="209"/>
    </location>
    <ligand>
        <name>substrate</name>
    </ligand>
</feature>
<evidence type="ECO:0000256" key="7">
    <source>
        <dbReference type="HAMAP-Rule" id="MF_01200"/>
    </source>
</evidence>
<dbReference type="CDD" id="cd04725">
    <property type="entry name" value="OMP_decarboxylase_like"/>
    <property type="match status" value="1"/>
</dbReference>
<name>A0A969W603_9GAMM</name>
<keyword evidence="4 7" id="KW-0665">Pyrimidine biosynthesis</keyword>
<comment type="similarity">
    <text evidence="7">Belongs to the OMP decarboxylase family. Type 1 subfamily.</text>
</comment>
<evidence type="ECO:0000256" key="4">
    <source>
        <dbReference type="ARBA" id="ARBA00022975"/>
    </source>
</evidence>
<dbReference type="InterPro" id="IPR013785">
    <property type="entry name" value="Aldolase_TIM"/>
</dbReference>
<comment type="catalytic activity">
    <reaction evidence="6 7 10">
        <text>orotidine 5'-phosphate + H(+) = UMP + CO2</text>
        <dbReference type="Rhea" id="RHEA:11596"/>
        <dbReference type="ChEBI" id="CHEBI:15378"/>
        <dbReference type="ChEBI" id="CHEBI:16526"/>
        <dbReference type="ChEBI" id="CHEBI:57538"/>
        <dbReference type="ChEBI" id="CHEBI:57865"/>
        <dbReference type="EC" id="4.1.1.23"/>
    </reaction>
</comment>
<dbReference type="InterPro" id="IPR047596">
    <property type="entry name" value="OMPdecase_bac"/>
</dbReference>
<feature type="active site" description="Proton donor" evidence="7">
    <location>
        <position position="65"/>
    </location>
</feature>
<proteinExistence type="inferred from homology"/>
<evidence type="ECO:0000256" key="5">
    <source>
        <dbReference type="ARBA" id="ARBA00023239"/>
    </source>
</evidence>
<evidence type="ECO:0000256" key="8">
    <source>
        <dbReference type="PIRSR" id="PIRSR614732-1"/>
    </source>
</evidence>
<dbReference type="AlphaFoldDB" id="A0A969W603"/>
<dbReference type="GO" id="GO:0004590">
    <property type="term" value="F:orotidine-5'-phosphate decarboxylase activity"/>
    <property type="evidence" value="ECO:0007669"/>
    <property type="project" value="UniProtKB-UniRule"/>
</dbReference>
<evidence type="ECO:0000313" key="12">
    <source>
        <dbReference type="EMBL" id="NKF21197.1"/>
    </source>
</evidence>
<dbReference type="PANTHER" id="PTHR32119:SF2">
    <property type="entry name" value="OROTIDINE 5'-PHOSPHATE DECARBOXYLASE"/>
    <property type="match status" value="1"/>
</dbReference>
<feature type="binding site" evidence="7 9">
    <location>
        <position position="178"/>
    </location>
    <ligand>
        <name>substrate</name>
    </ligand>
</feature>
<dbReference type="InterPro" id="IPR001754">
    <property type="entry name" value="OMPdeCOase_dom"/>
</dbReference>
<dbReference type="PANTHER" id="PTHR32119">
    <property type="entry name" value="OROTIDINE 5'-PHOSPHATE DECARBOXYLASE"/>
    <property type="match status" value="1"/>
</dbReference>
<accession>A0A969W603</accession>